<dbReference type="AlphaFoldDB" id="A0AAD3M7Q1"/>
<comment type="caution">
    <text evidence="4">The sequence shown here is derived from an EMBL/GenBank/DDBJ whole genome shotgun (WGS) entry which is preliminary data.</text>
</comment>
<organism evidence="4 5">
    <name type="scientific">Lates japonicus</name>
    <name type="common">Japanese lates</name>
    <dbReference type="NCBI Taxonomy" id="270547"/>
    <lineage>
        <taxon>Eukaryota</taxon>
        <taxon>Metazoa</taxon>
        <taxon>Chordata</taxon>
        <taxon>Craniata</taxon>
        <taxon>Vertebrata</taxon>
        <taxon>Euteleostomi</taxon>
        <taxon>Actinopterygii</taxon>
        <taxon>Neopterygii</taxon>
        <taxon>Teleostei</taxon>
        <taxon>Neoteleostei</taxon>
        <taxon>Acanthomorphata</taxon>
        <taxon>Carangaria</taxon>
        <taxon>Carangaria incertae sedis</taxon>
        <taxon>Centropomidae</taxon>
        <taxon>Lates</taxon>
    </lineage>
</organism>
<accession>A0AAD3M7Q1</accession>
<dbReference type="Pfam" id="PF14904">
    <property type="entry name" value="FAM86"/>
    <property type="match status" value="1"/>
</dbReference>
<proteinExistence type="inferred from homology"/>
<sequence>MSISKLENRKKFPPSVRYRAVLTGLIRRQEAAGCDPLDELYDALAEVVGAERTATGDPGLWWRGAALYLAEWAPGSQQAFTAVLELEQRREKLPRANVQLSGLTEQETPTVSVEAGLGQRDGGATETDKADTVAMQILKRSSSPGLHLSPLGNPGPTGGFKQQLGEASERLVLWVFEPRQWRD</sequence>
<protein>
    <submittedName>
        <fullName evidence="4">Protein-lysine N-methyltransferase EEF2KMT isoform X1</fullName>
    </submittedName>
</protein>
<name>A0AAD3M7Q1_LATJO</name>
<evidence type="ECO:0000313" key="4">
    <source>
        <dbReference type="EMBL" id="GLD48863.1"/>
    </source>
</evidence>
<evidence type="ECO:0000256" key="1">
    <source>
        <dbReference type="ARBA" id="ARBA00005511"/>
    </source>
</evidence>
<dbReference type="GO" id="GO:0016740">
    <property type="term" value="F:transferase activity"/>
    <property type="evidence" value="ECO:0007669"/>
    <property type="project" value="UniProtKB-KW"/>
</dbReference>
<feature type="domain" description="FAM86 N-terminal" evidence="3">
    <location>
        <begin position="10"/>
        <end position="47"/>
    </location>
</feature>
<comment type="similarity">
    <text evidence="1">Belongs to the class I-like SAM-binding methyltransferase superfamily. EEF2KMT family.</text>
</comment>
<dbReference type="EMBL" id="BRZM01000007">
    <property type="protein sequence ID" value="GLD48863.1"/>
    <property type="molecule type" value="Genomic_DNA"/>
</dbReference>
<reference evidence="4" key="1">
    <citation type="submission" date="2022-08" db="EMBL/GenBank/DDBJ databases">
        <title>Genome sequencing of akame (Lates japonicus).</title>
        <authorList>
            <person name="Hashiguchi Y."/>
            <person name="Takahashi H."/>
        </authorList>
    </citation>
    <scope>NUCLEOTIDE SEQUENCE</scope>
    <source>
        <strain evidence="4">Kochi</strain>
    </source>
</reference>
<evidence type="ECO:0000259" key="3">
    <source>
        <dbReference type="Pfam" id="PF14904"/>
    </source>
</evidence>
<keyword evidence="2" id="KW-0808">Transferase</keyword>
<evidence type="ECO:0000256" key="2">
    <source>
        <dbReference type="ARBA" id="ARBA00022679"/>
    </source>
</evidence>
<gene>
    <name evidence="4" type="ORF">AKAME5_000276100</name>
</gene>
<evidence type="ECO:0000313" key="5">
    <source>
        <dbReference type="Proteomes" id="UP001279410"/>
    </source>
</evidence>
<dbReference type="InterPro" id="IPR029426">
    <property type="entry name" value="FAM86_N"/>
</dbReference>
<keyword evidence="5" id="KW-1185">Reference proteome</keyword>
<dbReference type="Proteomes" id="UP001279410">
    <property type="component" value="Unassembled WGS sequence"/>
</dbReference>